<sequence>MSEGTKTAYCLFIVSGLLLLTTTCKKRTGQDGDENHTPASNVYILGSIGDSVVYWKNGVAHSLAGQSKVAYNFGSSSLSVSENDVYIAGFRFNNISNFSTSPLYWKNEVPTALPDTSRDGFASSIFISNNDVYVAGIGNYFKDTFHVPYTTPSAVYPKIGNMATIWKNGVAAPLPGFNTIGLSGGGQYGVSMYADYVSGLFVSGNDVYVAGGSRFSGNNASYWKNGVLVDLSKETTYEAANGTHCYPTTTSISVSGNDVYVAGYQLTSTYNSLALYWKNGVPVYLSTDSIGGRSAANSIFVSGNDVYIAGQQVINNYSRAIYWKNGVPTTLTTGAVSSVANAVFVAGDDVYVAGYQWAPGASTTAAYWKNGEVVNLTDGTKNAIANSICIQ</sequence>
<accession>A0A1V9EMM3</accession>
<dbReference type="EMBL" id="LVXG01000023">
    <property type="protein sequence ID" value="OQP47302.1"/>
    <property type="molecule type" value="Genomic_DNA"/>
</dbReference>
<dbReference type="OrthoDB" id="708305at2"/>
<gene>
    <name evidence="1" type="ORF">A4H97_07305</name>
</gene>
<evidence type="ECO:0000313" key="1">
    <source>
        <dbReference type="EMBL" id="OQP47302.1"/>
    </source>
</evidence>
<evidence type="ECO:0000313" key="2">
    <source>
        <dbReference type="Proteomes" id="UP000192610"/>
    </source>
</evidence>
<protein>
    <submittedName>
        <fullName evidence="1">Uncharacterized protein</fullName>
    </submittedName>
</protein>
<keyword evidence="2" id="KW-1185">Reference proteome</keyword>
<dbReference type="STRING" id="354355.SAMN05660816_01485"/>
<organism evidence="1 2">
    <name type="scientific">Niastella yeongjuensis</name>
    <dbReference type="NCBI Taxonomy" id="354355"/>
    <lineage>
        <taxon>Bacteria</taxon>
        <taxon>Pseudomonadati</taxon>
        <taxon>Bacteroidota</taxon>
        <taxon>Chitinophagia</taxon>
        <taxon>Chitinophagales</taxon>
        <taxon>Chitinophagaceae</taxon>
        <taxon>Niastella</taxon>
    </lineage>
</organism>
<name>A0A1V9EMM3_9BACT</name>
<dbReference type="AlphaFoldDB" id="A0A1V9EMM3"/>
<comment type="caution">
    <text evidence="1">The sequence shown here is derived from an EMBL/GenBank/DDBJ whole genome shotgun (WGS) entry which is preliminary data.</text>
</comment>
<dbReference type="RefSeq" id="WP_090519327.1">
    <property type="nucleotide sequence ID" value="NZ_FOCZ01000002.1"/>
</dbReference>
<dbReference type="Proteomes" id="UP000192610">
    <property type="component" value="Unassembled WGS sequence"/>
</dbReference>
<proteinExistence type="predicted"/>
<reference evidence="2" key="1">
    <citation type="submission" date="2016-04" db="EMBL/GenBank/DDBJ databases">
        <authorList>
            <person name="Chen L."/>
            <person name="Zhuang W."/>
            <person name="Wang G."/>
        </authorList>
    </citation>
    <scope>NUCLEOTIDE SEQUENCE [LARGE SCALE GENOMIC DNA]</scope>
    <source>
        <strain evidence="2">17621</strain>
    </source>
</reference>